<dbReference type="AlphaFoldDB" id="A0AAX4KQT1"/>
<organism evidence="1 2">
    <name type="scientific">Kwoniella europaea PYCC6329</name>
    <dbReference type="NCBI Taxonomy" id="1423913"/>
    <lineage>
        <taxon>Eukaryota</taxon>
        <taxon>Fungi</taxon>
        <taxon>Dikarya</taxon>
        <taxon>Basidiomycota</taxon>
        <taxon>Agaricomycotina</taxon>
        <taxon>Tremellomycetes</taxon>
        <taxon>Tremellales</taxon>
        <taxon>Cryptococcaceae</taxon>
        <taxon>Kwoniella</taxon>
    </lineage>
</organism>
<dbReference type="EMBL" id="CP144090">
    <property type="protein sequence ID" value="WWD08667.1"/>
    <property type="molecule type" value="Genomic_DNA"/>
</dbReference>
<keyword evidence="2" id="KW-1185">Reference proteome</keyword>
<sequence>MDTHCGTTFLNTSSDQRLPFDVFDHILSILEAQGQSASLAKVAQCSSSMCQRVIPYLYRSFTLNDKSVDWVLKSISQNQPSVQIRHQHIFSSIRAMAVQPITLPISIEVTHIIKTTKTSGIFPNLQHLYIIGPPLSSSKSFDDILTLLARTCSPPNVTFELTKSACGYYPFRGSSDLQRSRRL</sequence>
<accession>A0AAX4KQT1</accession>
<proteinExistence type="predicted"/>
<evidence type="ECO:0000313" key="1">
    <source>
        <dbReference type="EMBL" id="WWD08667.1"/>
    </source>
</evidence>
<evidence type="ECO:0000313" key="2">
    <source>
        <dbReference type="Proteomes" id="UP001358614"/>
    </source>
</evidence>
<gene>
    <name evidence="1" type="ORF">V865_006780</name>
</gene>
<dbReference type="Proteomes" id="UP001358614">
    <property type="component" value="Chromosome 2"/>
</dbReference>
<name>A0AAX4KQT1_9TREE</name>
<reference evidence="1 2" key="1">
    <citation type="submission" date="2024-01" db="EMBL/GenBank/DDBJ databases">
        <title>Comparative genomics of Cryptococcus and Kwoniella reveals pathogenesis evolution and contrasting modes of karyotype evolution via chromosome fusion or intercentromeric recombination.</title>
        <authorList>
            <person name="Coelho M.A."/>
            <person name="David-Palma M."/>
            <person name="Shea T."/>
            <person name="Bowers K."/>
            <person name="McGinley-Smith S."/>
            <person name="Mohammad A.W."/>
            <person name="Gnirke A."/>
            <person name="Yurkov A.M."/>
            <person name="Nowrousian M."/>
            <person name="Sun S."/>
            <person name="Cuomo C.A."/>
            <person name="Heitman J."/>
        </authorList>
    </citation>
    <scope>NUCLEOTIDE SEQUENCE [LARGE SCALE GENOMIC DNA]</scope>
    <source>
        <strain evidence="1 2">PYCC6329</strain>
    </source>
</reference>
<dbReference type="RefSeq" id="XP_066086634.1">
    <property type="nucleotide sequence ID" value="XM_066230537.1"/>
</dbReference>
<protein>
    <recommendedName>
        <fullName evidence="3">F-box domain-containing protein</fullName>
    </recommendedName>
</protein>
<dbReference type="GeneID" id="91105581"/>
<evidence type="ECO:0008006" key="3">
    <source>
        <dbReference type="Google" id="ProtNLM"/>
    </source>
</evidence>
<dbReference type="KEGG" id="ker:91105581"/>